<protein>
    <submittedName>
        <fullName evidence="1">Uncharacterized protein</fullName>
    </submittedName>
</protein>
<dbReference type="EMBL" id="MK919478">
    <property type="protein sequence ID" value="QDH48465.1"/>
    <property type="molecule type" value="Genomic_DNA"/>
</dbReference>
<name>A0A514A5B9_9CAUD</name>
<accession>A0A514A5B9</accession>
<organism evidence="1 2">
    <name type="scientific">Gordonia phage Ziko</name>
    <dbReference type="NCBI Taxonomy" id="2591193"/>
    <lineage>
        <taxon>Viruses</taxon>
        <taxon>Duplodnaviria</taxon>
        <taxon>Heunggongvirae</taxon>
        <taxon>Uroviricota</taxon>
        <taxon>Caudoviricetes</taxon>
        <taxon>Ronaldovirus</taxon>
        <taxon>Ronaldovirus ronaldo</taxon>
    </lineage>
</organism>
<evidence type="ECO:0000313" key="2">
    <source>
        <dbReference type="Proteomes" id="UP000319202"/>
    </source>
</evidence>
<evidence type="ECO:0000313" key="1">
    <source>
        <dbReference type="EMBL" id="QDH48465.1"/>
    </source>
</evidence>
<gene>
    <name evidence="1" type="primary">129</name>
    <name evidence="1" type="ORF">SEA_ZIKO_129</name>
</gene>
<dbReference type="Proteomes" id="UP000319202">
    <property type="component" value="Segment"/>
</dbReference>
<proteinExistence type="predicted"/>
<sequence>MRDPANKVANVAAMLDYSEQAVKEEIAKCDVRCANCHRRKTVTQFGWWKGN</sequence>
<reference evidence="1 2" key="1">
    <citation type="submission" date="2019-05" db="EMBL/GenBank/DDBJ databases">
        <authorList>
            <person name="Hammer B.W."/>
            <person name="Bultman M.N."/>
            <person name="Callewaert L."/>
            <person name="Holmes X.D."/>
            <person name="Kurz K.E."/>
            <person name="Mukundan A."/>
            <person name="Rutledge M.R."/>
            <person name="Saini P."/>
            <person name="Searly J."/>
            <person name="Butela K.A."/>
            <person name="Garlena R.A."/>
            <person name="Russell D.A."/>
            <person name="Pope W.H."/>
            <person name="Jacobs-Sera D."/>
            <person name="Hatfull G.F."/>
        </authorList>
    </citation>
    <scope>NUCLEOTIDE SEQUENCE [LARGE SCALE GENOMIC DNA]</scope>
</reference>